<dbReference type="Proteomes" id="UP000674234">
    <property type="component" value="Unassembled WGS sequence"/>
</dbReference>
<comment type="caution">
    <text evidence="1">The sequence shown here is derived from an EMBL/GenBank/DDBJ whole genome shotgun (WGS) entry which is preliminary data.</text>
</comment>
<proteinExistence type="predicted"/>
<reference evidence="1" key="1">
    <citation type="submission" date="2021-02" db="EMBL/GenBank/DDBJ databases">
        <title>Draft genome sequence of Microbispora sp. RL4-1S isolated from rice leaves in Thailand.</title>
        <authorList>
            <person name="Muangham S."/>
            <person name="Duangmal K."/>
        </authorList>
    </citation>
    <scope>NUCLEOTIDE SEQUENCE</scope>
    <source>
        <strain evidence="1">RL4-1S</strain>
    </source>
</reference>
<organism evidence="1 2">
    <name type="scientific">Microbispora oryzae</name>
    <dbReference type="NCBI Taxonomy" id="2806554"/>
    <lineage>
        <taxon>Bacteria</taxon>
        <taxon>Bacillati</taxon>
        <taxon>Actinomycetota</taxon>
        <taxon>Actinomycetes</taxon>
        <taxon>Streptosporangiales</taxon>
        <taxon>Streptosporangiaceae</taxon>
        <taxon>Microbispora</taxon>
    </lineage>
</organism>
<evidence type="ECO:0000313" key="1">
    <source>
        <dbReference type="EMBL" id="MBP2704436.1"/>
    </source>
</evidence>
<gene>
    <name evidence="1" type="ORF">JOL79_11485</name>
</gene>
<name>A0A940WNU8_9ACTN</name>
<keyword evidence="2" id="KW-1185">Reference proteome</keyword>
<evidence type="ECO:0000313" key="2">
    <source>
        <dbReference type="Proteomes" id="UP000674234"/>
    </source>
</evidence>
<protein>
    <submittedName>
        <fullName evidence="1">Uncharacterized protein</fullName>
    </submittedName>
</protein>
<dbReference type="RefSeq" id="WP_210155741.1">
    <property type="nucleotide sequence ID" value="NZ_JAFCNB010000005.1"/>
</dbReference>
<dbReference type="EMBL" id="JAFCNB010000005">
    <property type="protein sequence ID" value="MBP2704436.1"/>
    <property type="molecule type" value="Genomic_DNA"/>
</dbReference>
<sequence length="147" mass="16132">MPERRDDLPPLERAVSDTLDDHLARNHGILTSSAHPRDFLEALAEHGYQVIELPPRPIYEGSATLTDERDTPLDVHVQVLVNPREDTGDCTVFAAVQHHGAAFWLGSQCALRLPDGRETTLTKAMSSGRVVQLHGPQPALATTEETP</sequence>
<dbReference type="AlphaFoldDB" id="A0A940WNU8"/>
<accession>A0A940WNU8</accession>